<dbReference type="EMBL" id="FOXX01000008">
    <property type="protein sequence ID" value="SFQ76694.1"/>
    <property type="molecule type" value="Genomic_DNA"/>
</dbReference>
<evidence type="ECO:0000259" key="4">
    <source>
        <dbReference type="Pfam" id="PF08125"/>
    </source>
</evidence>
<feature type="domain" description="Mannitol dehydrogenase N-terminal" evidence="3">
    <location>
        <begin position="42"/>
        <end position="310"/>
    </location>
</feature>
<dbReference type="Proteomes" id="UP000182762">
    <property type="component" value="Unassembled WGS sequence"/>
</dbReference>
<proteinExistence type="predicted"/>
<accession>A0A1I6B711</accession>
<organism evidence="5 6">
    <name type="scientific">Priestia endophytica DSM 13796</name>
    <dbReference type="NCBI Taxonomy" id="1121089"/>
    <lineage>
        <taxon>Bacteria</taxon>
        <taxon>Bacillati</taxon>
        <taxon>Bacillota</taxon>
        <taxon>Bacilli</taxon>
        <taxon>Bacillales</taxon>
        <taxon>Bacillaceae</taxon>
        <taxon>Priestia</taxon>
    </lineage>
</organism>
<sequence>MLRLGKEELKNKKDHFEKVDIKTPGYPFEKVWEATKREPVWLHIGGGNLFRAFHSVLQHHLIELKEADKGIIVVSTSNDGKIEKAYHPYDNLCLDVTMKVDGTLDMEVIASVAESITADPKTSSWKRLKEIFRNPSLQFITLTITEKGYNLKDIEGKIQGSIQQEIEQGLDNPKHTMVILTALLFERYQNGKVPLALVSTDNFSHNGDKLKEAVMTVASMWKGMNTVDQGFIDYLNDEDVITFPWSMIDKITPHPSLVVQEKLKEIGFGSIDLIQTRKNGPTIAPFVNTEESEYLVIEDSFPNGRPSLEKVGVYFTEREVVDRVERMKVCTCLNPLHTALAIFGCLLNYTSIAAEMKDKDLKALVEKIGYVEGMKVVVDPGIIDPREFLKEVIEIRFSNPNNPDTPQRIATDTSQKLSIRFGETLKLYVERDDLDVNNLTFIPLTIAAWCRYLMGINDDGEVFTLSPDPLLEEVQQHIQKIEFGNPDSVHNHLKPILTNAQIFGVDLYEIGLGEKVEEFFKLLIKAPGAVRTTLHNMVRMP</sequence>
<dbReference type="InterPro" id="IPR013118">
    <property type="entry name" value="Mannitol_DH_C"/>
</dbReference>
<evidence type="ECO:0000256" key="1">
    <source>
        <dbReference type="ARBA" id="ARBA00023002"/>
    </source>
</evidence>
<gene>
    <name evidence="5" type="ORF">SAMN02745910_03342</name>
</gene>
<dbReference type="InterPro" id="IPR008927">
    <property type="entry name" value="6-PGluconate_DH-like_C_sf"/>
</dbReference>
<evidence type="ECO:0000313" key="6">
    <source>
        <dbReference type="Proteomes" id="UP000182762"/>
    </source>
</evidence>
<dbReference type="InterPro" id="IPR036291">
    <property type="entry name" value="NAD(P)-bd_dom_sf"/>
</dbReference>
<dbReference type="InterPro" id="IPR050988">
    <property type="entry name" value="Mannitol_DH/Oxidoreductase"/>
</dbReference>
<dbReference type="PANTHER" id="PTHR43362:SF1">
    <property type="entry name" value="MANNITOL DEHYDROGENASE 2-RELATED"/>
    <property type="match status" value="1"/>
</dbReference>
<feature type="domain" description="Mannitol dehydrogenase C-terminal" evidence="4">
    <location>
        <begin position="323"/>
        <end position="507"/>
    </location>
</feature>
<dbReference type="PANTHER" id="PTHR43362">
    <property type="entry name" value="MANNITOL DEHYDROGENASE DSF1-RELATED"/>
    <property type="match status" value="1"/>
</dbReference>
<dbReference type="InterPro" id="IPR013131">
    <property type="entry name" value="Mannitol_DH_N"/>
</dbReference>
<evidence type="ECO:0000313" key="5">
    <source>
        <dbReference type="EMBL" id="SFQ76694.1"/>
    </source>
</evidence>
<dbReference type="RefSeq" id="WP_139210351.1">
    <property type="nucleotide sequence ID" value="NZ_FOXX01000008.1"/>
</dbReference>
<dbReference type="Pfam" id="PF08125">
    <property type="entry name" value="Mannitol_dh_C"/>
    <property type="match status" value="1"/>
</dbReference>
<dbReference type="Gene3D" id="1.10.1040.10">
    <property type="entry name" value="N-(1-d-carboxylethyl)-l-norvaline Dehydrogenase, domain 2"/>
    <property type="match status" value="1"/>
</dbReference>
<name>A0A1I6B711_9BACI</name>
<comment type="caution">
    <text evidence="5">The sequence shown here is derived from an EMBL/GenBank/DDBJ whole genome shotgun (WGS) entry which is preliminary data.</text>
</comment>
<comment type="catalytic activity">
    <reaction evidence="2">
        <text>D-mannitol 1-phosphate + NAD(+) = beta-D-fructose 6-phosphate + NADH + H(+)</text>
        <dbReference type="Rhea" id="RHEA:19661"/>
        <dbReference type="ChEBI" id="CHEBI:15378"/>
        <dbReference type="ChEBI" id="CHEBI:57540"/>
        <dbReference type="ChEBI" id="CHEBI:57634"/>
        <dbReference type="ChEBI" id="CHEBI:57945"/>
        <dbReference type="ChEBI" id="CHEBI:61381"/>
        <dbReference type="EC" id="1.1.1.17"/>
    </reaction>
</comment>
<reference evidence="5 6" key="1">
    <citation type="submission" date="2016-10" db="EMBL/GenBank/DDBJ databases">
        <authorList>
            <person name="Varghese N."/>
            <person name="Submissions S."/>
        </authorList>
    </citation>
    <scope>NUCLEOTIDE SEQUENCE [LARGE SCALE GENOMIC DNA]</scope>
    <source>
        <strain evidence="5 6">DSM 13796</strain>
    </source>
</reference>
<keyword evidence="1" id="KW-0560">Oxidoreductase</keyword>
<dbReference type="GeneID" id="93711950"/>
<protein>
    <submittedName>
        <fullName evidence="5">Fructuronate reductase</fullName>
    </submittedName>
</protein>
<dbReference type="InterPro" id="IPR013328">
    <property type="entry name" value="6PGD_dom2"/>
</dbReference>
<evidence type="ECO:0000259" key="3">
    <source>
        <dbReference type="Pfam" id="PF01232"/>
    </source>
</evidence>
<dbReference type="SUPFAM" id="SSF51735">
    <property type="entry name" value="NAD(P)-binding Rossmann-fold domains"/>
    <property type="match status" value="1"/>
</dbReference>
<dbReference type="SUPFAM" id="SSF48179">
    <property type="entry name" value="6-phosphogluconate dehydrogenase C-terminal domain-like"/>
    <property type="match status" value="1"/>
</dbReference>
<dbReference type="Gene3D" id="3.40.50.720">
    <property type="entry name" value="NAD(P)-binding Rossmann-like Domain"/>
    <property type="match status" value="1"/>
</dbReference>
<dbReference type="Pfam" id="PF01232">
    <property type="entry name" value="Mannitol_dh"/>
    <property type="match status" value="1"/>
</dbReference>
<evidence type="ECO:0000256" key="2">
    <source>
        <dbReference type="ARBA" id="ARBA00048615"/>
    </source>
</evidence>
<keyword evidence="6" id="KW-1185">Reference proteome</keyword>